<dbReference type="PANTHER" id="PTHR45794">
    <property type="entry name" value="LEUCYL-TRNA SYNTHETASE"/>
    <property type="match status" value="1"/>
</dbReference>
<gene>
    <name evidence="11" type="ORF">NCGR_LOCUS53104</name>
</gene>
<dbReference type="EMBL" id="CAJGYO010000015">
    <property type="protein sequence ID" value="CAD6269806.1"/>
    <property type="molecule type" value="Genomic_DNA"/>
</dbReference>
<evidence type="ECO:0000256" key="7">
    <source>
        <dbReference type="ARBA" id="ARBA00030520"/>
    </source>
</evidence>
<dbReference type="Pfam" id="PF00133">
    <property type="entry name" value="tRNA-synt_1"/>
    <property type="match status" value="1"/>
</dbReference>
<keyword evidence="12" id="KW-1185">Reference proteome</keyword>
<evidence type="ECO:0000256" key="3">
    <source>
        <dbReference type="ARBA" id="ARBA00022741"/>
    </source>
</evidence>
<evidence type="ECO:0000313" key="12">
    <source>
        <dbReference type="Proteomes" id="UP000604825"/>
    </source>
</evidence>
<evidence type="ECO:0000256" key="6">
    <source>
        <dbReference type="ARBA" id="ARBA00023146"/>
    </source>
</evidence>
<dbReference type="EC" id="6.1.1.4" evidence="1"/>
<dbReference type="InterPro" id="IPR004493">
    <property type="entry name" value="Leu-tRNA-synth_Ia_arc/euk"/>
</dbReference>
<evidence type="ECO:0000256" key="5">
    <source>
        <dbReference type="ARBA" id="ARBA00022917"/>
    </source>
</evidence>
<proteinExistence type="predicted"/>
<sequence length="498" mass="56974">MSSNPDEPKSRAWTDCLLNNEFEVQKSWDENNVFEADAGSEPPGPRENFFWNFPYPYMNGLLHLGHAFLLSKLEFGAAYHRLRGSNAILPFAFHCTGMPIKASAAKLAREIQQFGNLLVVAQNGRRVLVPQWQMLSRLMLLCQINLRAQLLQRLAHISTCIVTSVPSDSPNDFMALQDLVTKPVVHLFAKWQHGREKMSSIRPEEVTDDVWDFVFCDGPAPKSDIPPALLSKMKQEFQYWYPFDIQVSGKDLIQNHLTFCIYNHTTVQDLPRRDGMDDANFVTETANSAVMRLTKEISWIEEVTAAESELRTGPPTTYADHVFANEMGIAIKETEKSYNAFMFRDALKSGFYDLQLARDYRLSCGVAGMNHDLLWRFMDVQTRLITPICPHYAAEYMWRKIMKKEGFVIKAGWPVADTPDPTLRIPNKCLQDTIVLMRKLLQNQESGSKKPKKGAVPAPPSGGKKKHWPYIYVNEYYCGWKDQCLRVLQSKFDSQTRS</sequence>
<dbReference type="Proteomes" id="UP000604825">
    <property type="component" value="Unassembled WGS sequence"/>
</dbReference>
<comment type="caution">
    <text evidence="11">The sequence shown here is derived from an EMBL/GenBank/DDBJ whole genome shotgun (WGS) entry which is preliminary data.</text>
</comment>
<accession>A0A811RIY9</accession>
<evidence type="ECO:0000259" key="9">
    <source>
        <dbReference type="Pfam" id="PF00133"/>
    </source>
</evidence>
<feature type="region of interest" description="Disordered" evidence="8">
    <location>
        <begin position="444"/>
        <end position="464"/>
    </location>
</feature>
<dbReference type="InterPro" id="IPR013155">
    <property type="entry name" value="M/V/L/I-tRNA-synth_anticd-bd"/>
</dbReference>
<reference evidence="11" key="1">
    <citation type="submission" date="2020-10" db="EMBL/GenBank/DDBJ databases">
        <authorList>
            <person name="Han B."/>
            <person name="Lu T."/>
            <person name="Zhao Q."/>
            <person name="Huang X."/>
            <person name="Zhao Y."/>
        </authorList>
    </citation>
    <scope>NUCLEOTIDE SEQUENCE</scope>
</reference>
<keyword evidence="3" id="KW-0547">Nucleotide-binding</keyword>
<evidence type="ECO:0000256" key="4">
    <source>
        <dbReference type="ARBA" id="ARBA00022840"/>
    </source>
</evidence>
<organism evidence="11 12">
    <name type="scientific">Miscanthus lutarioriparius</name>
    <dbReference type="NCBI Taxonomy" id="422564"/>
    <lineage>
        <taxon>Eukaryota</taxon>
        <taxon>Viridiplantae</taxon>
        <taxon>Streptophyta</taxon>
        <taxon>Embryophyta</taxon>
        <taxon>Tracheophyta</taxon>
        <taxon>Spermatophyta</taxon>
        <taxon>Magnoliopsida</taxon>
        <taxon>Liliopsida</taxon>
        <taxon>Poales</taxon>
        <taxon>Poaceae</taxon>
        <taxon>PACMAD clade</taxon>
        <taxon>Panicoideae</taxon>
        <taxon>Andropogonodae</taxon>
        <taxon>Andropogoneae</taxon>
        <taxon>Saccharinae</taxon>
        <taxon>Miscanthus</taxon>
    </lineage>
</organism>
<evidence type="ECO:0000256" key="1">
    <source>
        <dbReference type="ARBA" id="ARBA00013164"/>
    </source>
</evidence>
<evidence type="ECO:0000256" key="8">
    <source>
        <dbReference type="SAM" id="MobiDB-lite"/>
    </source>
</evidence>
<dbReference type="InterPro" id="IPR009080">
    <property type="entry name" value="tRNAsynth_Ia_anticodon-bd"/>
</dbReference>
<dbReference type="PANTHER" id="PTHR45794:SF2">
    <property type="entry name" value="LEUCINE--TRNA LIGASE"/>
    <property type="match status" value="1"/>
</dbReference>
<dbReference type="FunFam" id="1.10.730.10:FF:000020">
    <property type="entry name" value="Leucine--tRNA ligase cytoplasmic"/>
    <property type="match status" value="1"/>
</dbReference>
<dbReference type="InterPro" id="IPR002300">
    <property type="entry name" value="aa-tRNA-synth_Ia"/>
</dbReference>
<keyword evidence="2" id="KW-0436">Ligase</keyword>
<dbReference type="AlphaFoldDB" id="A0A811RIY9"/>
<evidence type="ECO:0000256" key="2">
    <source>
        <dbReference type="ARBA" id="ARBA00022598"/>
    </source>
</evidence>
<dbReference type="CDD" id="cd07959">
    <property type="entry name" value="Anticodon_Ia_Leu_AEc"/>
    <property type="match status" value="1"/>
</dbReference>
<evidence type="ECO:0000313" key="11">
    <source>
        <dbReference type="EMBL" id="CAD6269806.1"/>
    </source>
</evidence>
<keyword evidence="6" id="KW-0030">Aminoacyl-tRNA synthetase</keyword>
<dbReference type="GO" id="GO:0005524">
    <property type="term" value="F:ATP binding"/>
    <property type="evidence" value="ECO:0007669"/>
    <property type="project" value="UniProtKB-KW"/>
</dbReference>
<protein>
    <recommendedName>
        <fullName evidence="1">leucine--tRNA ligase</fullName>
        <ecNumber evidence="1">6.1.1.4</ecNumber>
    </recommendedName>
    <alternativeName>
        <fullName evidence="7">Leucyl-tRNA synthetase</fullName>
    </alternativeName>
</protein>
<dbReference type="OrthoDB" id="767562at2759"/>
<dbReference type="SUPFAM" id="SSF52374">
    <property type="entry name" value="Nucleotidylyl transferase"/>
    <property type="match status" value="1"/>
</dbReference>
<dbReference type="Pfam" id="PF08264">
    <property type="entry name" value="Anticodon_1"/>
    <property type="match status" value="1"/>
</dbReference>
<dbReference type="Gene3D" id="3.40.50.620">
    <property type="entry name" value="HUPs"/>
    <property type="match status" value="2"/>
</dbReference>
<keyword evidence="5" id="KW-0648">Protein biosynthesis</keyword>
<feature type="domain" description="Aminoacyl-tRNA synthetase class Ia" evidence="9">
    <location>
        <begin position="24"/>
        <end position="104"/>
    </location>
</feature>
<dbReference type="GO" id="GO:0004823">
    <property type="term" value="F:leucine-tRNA ligase activity"/>
    <property type="evidence" value="ECO:0007669"/>
    <property type="project" value="UniProtKB-EC"/>
</dbReference>
<name>A0A811RIY9_9POAL</name>
<feature type="domain" description="Methionyl/Valyl/Leucyl/Isoleucyl-tRNA synthetase anticodon-binding" evidence="10">
    <location>
        <begin position="322"/>
        <end position="453"/>
    </location>
</feature>
<keyword evidence="4" id="KW-0067">ATP-binding</keyword>
<dbReference type="GO" id="GO:0006429">
    <property type="term" value="P:leucyl-tRNA aminoacylation"/>
    <property type="evidence" value="ECO:0007669"/>
    <property type="project" value="InterPro"/>
</dbReference>
<dbReference type="InterPro" id="IPR014729">
    <property type="entry name" value="Rossmann-like_a/b/a_fold"/>
</dbReference>
<evidence type="ECO:0000259" key="10">
    <source>
        <dbReference type="Pfam" id="PF08264"/>
    </source>
</evidence>
<dbReference type="SUPFAM" id="SSF47323">
    <property type="entry name" value="Anticodon-binding domain of a subclass of class I aminoacyl-tRNA synthetases"/>
    <property type="match status" value="1"/>
</dbReference>